<proteinExistence type="predicted"/>
<feature type="compositionally biased region" description="Basic and acidic residues" evidence="1">
    <location>
        <begin position="299"/>
        <end position="311"/>
    </location>
</feature>
<feature type="compositionally biased region" description="Basic and acidic residues" evidence="1">
    <location>
        <begin position="131"/>
        <end position="143"/>
    </location>
</feature>
<evidence type="ECO:0000313" key="3">
    <source>
        <dbReference type="EMBL" id="GER42247.1"/>
    </source>
</evidence>
<feature type="compositionally biased region" description="Basic and acidic residues" evidence="1">
    <location>
        <begin position="89"/>
        <end position="105"/>
    </location>
</feature>
<protein>
    <submittedName>
        <fullName evidence="3">NF-X-like 1</fullName>
    </submittedName>
</protein>
<comment type="caution">
    <text evidence="3">The sequence shown here is derived from an EMBL/GenBank/DDBJ whole genome shotgun (WGS) entry which is preliminary data.</text>
</comment>
<feature type="signal peptide" evidence="2">
    <location>
        <begin position="1"/>
        <end position="17"/>
    </location>
</feature>
<feature type="non-terminal residue" evidence="3">
    <location>
        <position position="311"/>
    </location>
</feature>
<feature type="compositionally biased region" description="Basic and acidic residues" evidence="1">
    <location>
        <begin position="278"/>
        <end position="291"/>
    </location>
</feature>
<dbReference type="EMBL" id="BKCP01006294">
    <property type="protein sequence ID" value="GER42247.1"/>
    <property type="molecule type" value="Genomic_DNA"/>
</dbReference>
<organism evidence="3 4">
    <name type="scientific">Striga asiatica</name>
    <name type="common">Asiatic witchweed</name>
    <name type="synonym">Buchnera asiatica</name>
    <dbReference type="NCBI Taxonomy" id="4170"/>
    <lineage>
        <taxon>Eukaryota</taxon>
        <taxon>Viridiplantae</taxon>
        <taxon>Streptophyta</taxon>
        <taxon>Embryophyta</taxon>
        <taxon>Tracheophyta</taxon>
        <taxon>Spermatophyta</taxon>
        <taxon>Magnoliopsida</taxon>
        <taxon>eudicotyledons</taxon>
        <taxon>Gunneridae</taxon>
        <taxon>Pentapetalae</taxon>
        <taxon>asterids</taxon>
        <taxon>lamiids</taxon>
        <taxon>Lamiales</taxon>
        <taxon>Orobanchaceae</taxon>
        <taxon>Buchnereae</taxon>
        <taxon>Striga</taxon>
    </lineage>
</organism>
<feature type="non-terminal residue" evidence="3">
    <location>
        <position position="1"/>
    </location>
</feature>
<dbReference type="Proteomes" id="UP000325081">
    <property type="component" value="Unassembled WGS sequence"/>
</dbReference>
<evidence type="ECO:0000256" key="2">
    <source>
        <dbReference type="SAM" id="SignalP"/>
    </source>
</evidence>
<feature type="region of interest" description="Disordered" evidence="1">
    <location>
        <begin position="89"/>
        <end position="152"/>
    </location>
</feature>
<evidence type="ECO:0000313" key="4">
    <source>
        <dbReference type="Proteomes" id="UP000325081"/>
    </source>
</evidence>
<gene>
    <name evidence="3" type="ORF">STAS_19025</name>
</gene>
<feature type="region of interest" description="Disordered" evidence="1">
    <location>
        <begin position="33"/>
        <end position="53"/>
    </location>
</feature>
<feature type="compositionally biased region" description="Basic residues" evidence="1">
    <location>
        <begin position="34"/>
        <end position="50"/>
    </location>
</feature>
<feature type="region of interest" description="Disordered" evidence="1">
    <location>
        <begin position="62"/>
        <end position="81"/>
    </location>
</feature>
<keyword evidence="2" id="KW-0732">Signal</keyword>
<feature type="chain" id="PRO_5023004178" evidence="2">
    <location>
        <begin position="18"/>
        <end position="311"/>
    </location>
</feature>
<sequence>FLLLLLLLIQLLHRRSPLIETPEQRLGFLQRPSPRLRQKHPTVKKKHPSNRHAFVQRYERDPYRPAHHPVECNPRANPLRPQLQRKNLRAVDPHDGPHPAREERHRHGPTRLARPIIDHGQPRRQSHQRHEHPSHACEEERPPPEPVDEERGDQYEDRLREADADGGEQFVLFALDPGLLEYGRAVEDYGVDAADLLEDVDAERAHGDVEDDGGRAEEVAPHTLAVVGARGGDDDVVVVVAVLGYAGRLFDVVETEERFFGGVGGLVEDALRLGDAALHDEPTGGLRHDERADDDADGRDDPDAEHEPPPE</sequence>
<accession>A0A5A7QD07</accession>
<reference evidence="4" key="1">
    <citation type="journal article" date="2019" name="Curr. Biol.">
        <title>Genome Sequence of Striga asiatica Provides Insight into the Evolution of Plant Parasitism.</title>
        <authorList>
            <person name="Yoshida S."/>
            <person name="Kim S."/>
            <person name="Wafula E.K."/>
            <person name="Tanskanen J."/>
            <person name="Kim Y.M."/>
            <person name="Honaas L."/>
            <person name="Yang Z."/>
            <person name="Spallek T."/>
            <person name="Conn C.E."/>
            <person name="Ichihashi Y."/>
            <person name="Cheong K."/>
            <person name="Cui S."/>
            <person name="Der J.P."/>
            <person name="Gundlach H."/>
            <person name="Jiao Y."/>
            <person name="Hori C."/>
            <person name="Ishida J.K."/>
            <person name="Kasahara H."/>
            <person name="Kiba T."/>
            <person name="Kim M.S."/>
            <person name="Koo N."/>
            <person name="Laohavisit A."/>
            <person name="Lee Y.H."/>
            <person name="Lumba S."/>
            <person name="McCourt P."/>
            <person name="Mortimer J.C."/>
            <person name="Mutuku J.M."/>
            <person name="Nomura T."/>
            <person name="Sasaki-Sekimoto Y."/>
            <person name="Seto Y."/>
            <person name="Wang Y."/>
            <person name="Wakatake T."/>
            <person name="Sakakibara H."/>
            <person name="Demura T."/>
            <person name="Yamaguchi S."/>
            <person name="Yoneyama K."/>
            <person name="Manabe R.I."/>
            <person name="Nelson D.C."/>
            <person name="Schulman A.H."/>
            <person name="Timko M.P."/>
            <person name="dePamphilis C.W."/>
            <person name="Choi D."/>
            <person name="Shirasu K."/>
        </authorList>
    </citation>
    <scope>NUCLEOTIDE SEQUENCE [LARGE SCALE GENOMIC DNA]</scope>
    <source>
        <strain evidence="4">cv. UVA1</strain>
    </source>
</reference>
<evidence type="ECO:0000256" key="1">
    <source>
        <dbReference type="SAM" id="MobiDB-lite"/>
    </source>
</evidence>
<name>A0A5A7QD07_STRAF</name>
<dbReference type="AlphaFoldDB" id="A0A5A7QD07"/>
<keyword evidence="4" id="KW-1185">Reference proteome</keyword>
<feature type="region of interest" description="Disordered" evidence="1">
    <location>
        <begin position="278"/>
        <end position="311"/>
    </location>
</feature>